<comment type="similarity">
    <text evidence="2 13">Belongs to the SUA5 family.</text>
</comment>
<keyword evidence="9 13" id="KW-0547">Nucleotide-binding</keyword>
<dbReference type="PANTHER" id="PTHR17490:SF16">
    <property type="entry name" value="THREONYLCARBAMOYL-AMP SYNTHASE"/>
    <property type="match status" value="1"/>
</dbReference>
<proteinExistence type="inferred from homology"/>
<keyword evidence="8 13" id="KW-0548">Nucleotidyltransferase</keyword>
<dbReference type="InterPro" id="IPR017945">
    <property type="entry name" value="DHBP_synth_RibB-like_a/b_dom"/>
</dbReference>
<evidence type="ECO:0000256" key="6">
    <source>
        <dbReference type="ARBA" id="ARBA00022679"/>
    </source>
</evidence>
<dbReference type="Proteomes" id="UP001557484">
    <property type="component" value="Unassembled WGS sequence"/>
</dbReference>
<dbReference type="InterPro" id="IPR038385">
    <property type="entry name" value="Sua5/YwlC_C"/>
</dbReference>
<evidence type="ECO:0000256" key="13">
    <source>
        <dbReference type="PIRNR" id="PIRNR004930"/>
    </source>
</evidence>
<evidence type="ECO:0000256" key="7">
    <source>
        <dbReference type="ARBA" id="ARBA00022694"/>
    </source>
</evidence>
<name>A0ABV3TYE9_9GAMM</name>
<evidence type="ECO:0000313" key="16">
    <source>
        <dbReference type="Proteomes" id="UP001557484"/>
    </source>
</evidence>
<evidence type="ECO:0000256" key="12">
    <source>
        <dbReference type="ARBA" id="ARBA00048366"/>
    </source>
</evidence>
<comment type="catalytic activity">
    <reaction evidence="12 13">
        <text>L-threonine + hydrogencarbonate + ATP = L-threonylcarbamoyladenylate + diphosphate + H2O</text>
        <dbReference type="Rhea" id="RHEA:36407"/>
        <dbReference type="ChEBI" id="CHEBI:15377"/>
        <dbReference type="ChEBI" id="CHEBI:17544"/>
        <dbReference type="ChEBI" id="CHEBI:30616"/>
        <dbReference type="ChEBI" id="CHEBI:33019"/>
        <dbReference type="ChEBI" id="CHEBI:57926"/>
        <dbReference type="ChEBI" id="CHEBI:73682"/>
        <dbReference type="EC" id="2.7.7.87"/>
    </reaction>
</comment>
<dbReference type="GO" id="GO:0061710">
    <property type="term" value="F:L-threonylcarbamoyladenylate synthase"/>
    <property type="evidence" value="ECO:0007669"/>
    <property type="project" value="UniProtKB-EC"/>
</dbReference>
<dbReference type="Pfam" id="PF03481">
    <property type="entry name" value="Sua5_C"/>
    <property type="match status" value="1"/>
</dbReference>
<comment type="subcellular location">
    <subcellularLocation>
        <location evidence="1 13">Cytoplasm</location>
    </subcellularLocation>
</comment>
<dbReference type="InterPro" id="IPR005145">
    <property type="entry name" value="Sua5_C"/>
</dbReference>
<keyword evidence="5 13" id="KW-0963">Cytoplasm</keyword>
<evidence type="ECO:0000256" key="11">
    <source>
        <dbReference type="ARBA" id="ARBA00029774"/>
    </source>
</evidence>
<dbReference type="PANTHER" id="PTHR17490">
    <property type="entry name" value="SUA5"/>
    <property type="match status" value="1"/>
</dbReference>
<gene>
    <name evidence="15" type="ORF">AB4875_13995</name>
</gene>
<evidence type="ECO:0000256" key="9">
    <source>
        <dbReference type="ARBA" id="ARBA00022741"/>
    </source>
</evidence>
<feature type="domain" description="YrdC-like" evidence="14">
    <location>
        <begin position="8"/>
        <end position="194"/>
    </location>
</feature>
<dbReference type="PROSITE" id="PS51163">
    <property type="entry name" value="YRDC"/>
    <property type="match status" value="1"/>
</dbReference>
<protein>
    <recommendedName>
        <fullName evidence="4 13">Threonylcarbamoyl-AMP synthase</fullName>
        <shortName evidence="13">TC-AMP synthase</shortName>
        <ecNumber evidence="3 13">2.7.7.87</ecNumber>
    </recommendedName>
    <alternativeName>
        <fullName evidence="11 13">L-threonylcarbamoyladenylate synthase</fullName>
    </alternativeName>
</protein>
<evidence type="ECO:0000256" key="5">
    <source>
        <dbReference type="ARBA" id="ARBA00022490"/>
    </source>
</evidence>
<accession>A0ABV3TYE9</accession>
<evidence type="ECO:0000313" key="15">
    <source>
        <dbReference type="EMBL" id="MEX1666602.1"/>
    </source>
</evidence>
<dbReference type="Pfam" id="PF01300">
    <property type="entry name" value="Sua5_yciO_yrdC"/>
    <property type="match status" value="1"/>
</dbReference>
<evidence type="ECO:0000256" key="4">
    <source>
        <dbReference type="ARBA" id="ARBA00015492"/>
    </source>
</evidence>
<evidence type="ECO:0000256" key="10">
    <source>
        <dbReference type="ARBA" id="ARBA00022840"/>
    </source>
</evidence>
<dbReference type="SUPFAM" id="SSF55821">
    <property type="entry name" value="YrdC/RibB"/>
    <property type="match status" value="1"/>
</dbReference>
<dbReference type="InterPro" id="IPR050156">
    <property type="entry name" value="TC-AMP_synthase_SUA5"/>
</dbReference>
<comment type="caution">
    <text evidence="15">The sequence shown here is derived from an EMBL/GenBank/DDBJ whole genome shotgun (WGS) entry which is preliminary data.</text>
</comment>
<dbReference type="PIRSF" id="PIRSF004930">
    <property type="entry name" value="Tln_factor_SUA5"/>
    <property type="match status" value="1"/>
</dbReference>
<evidence type="ECO:0000256" key="1">
    <source>
        <dbReference type="ARBA" id="ARBA00004496"/>
    </source>
</evidence>
<dbReference type="InterPro" id="IPR010923">
    <property type="entry name" value="T(6)A37_SUA5"/>
</dbReference>
<evidence type="ECO:0000256" key="8">
    <source>
        <dbReference type="ARBA" id="ARBA00022695"/>
    </source>
</evidence>
<keyword evidence="7 13" id="KW-0819">tRNA processing</keyword>
<organism evidence="15 16">
    <name type="scientific">Zhongshania arctica</name>
    <dbReference type="NCBI Taxonomy" id="3238302"/>
    <lineage>
        <taxon>Bacteria</taxon>
        <taxon>Pseudomonadati</taxon>
        <taxon>Pseudomonadota</taxon>
        <taxon>Gammaproteobacteria</taxon>
        <taxon>Cellvibrionales</taxon>
        <taxon>Spongiibacteraceae</taxon>
        <taxon>Zhongshania</taxon>
    </lineage>
</organism>
<keyword evidence="6 13" id="KW-0808">Transferase</keyword>
<reference evidence="15 16" key="1">
    <citation type="journal article" date="2011" name="Int. J. Syst. Evol. Microbiol.">
        <title>Zhongshania antarctica gen. nov., sp. nov. and Zhongshania guokunii sp. nov., gammaproteobacteria respectively isolated from coastal attached (fast) ice and surface seawater of the Antarctic.</title>
        <authorList>
            <person name="Li H.J."/>
            <person name="Zhang X.Y."/>
            <person name="Chen C.X."/>
            <person name="Zhang Y.J."/>
            <person name="Gao Z.M."/>
            <person name="Yu Y."/>
            <person name="Chen X.L."/>
            <person name="Chen B."/>
            <person name="Zhang Y.Z."/>
        </authorList>
    </citation>
    <scope>NUCLEOTIDE SEQUENCE [LARGE SCALE GENOMIC DNA]</scope>
    <source>
        <strain evidence="15 16">R06B22</strain>
    </source>
</reference>
<dbReference type="Gene3D" id="3.40.50.11030">
    <property type="entry name" value="Threonylcarbamoyl-AMP synthase, C-terminal domain"/>
    <property type="match status" value="1"/>
</dbReference>
<keyword evidence="10 13" id="KW-0067">ATP-binding</keyword>
<evidence type="ECO:0000256" key="3">
    <source>
        <dbReference type="ARBA" id="ARBA00012584"/>
    </source>
</evidence>
<dbReference type="EC" id="2.7.7.87" evidence="3 13"/>
<dbReference type="Gene3D" id="3.90.870.10">
    <property type="entry name" value="DHBP synthase"/>
    <property type="match status" value="1"/>
</dbReference>
<sequence length="331" mass="35249">MALYTSSQESIAHAAGVLRRGGLIAFPTETVYGLGADAINERAVASIFTAKGRPADHPLIVHVSAASEIEYWARDIPDAAWELAERFWPGPLTLILKRAPGVLDAVTGGQDTIGLRVPDHPVALALLRAFGSGVAAPSANRFGRVSSTSATHVMAEFGDAVDGVIDGGCCQLGLESTILDLSGKYPRVLRPGSVMPDILAQILGQPLGVKTEDAPRVSGSMDSHYAPDTPLRLVEAGAVKAAAQSLLDLGHSIAVLSQSDPAPHHSRCRWLSMPNDPKPYGQSLYAHLREVDTWACEYLLVEQPPSQMAWDAVRDRLQRASGSRQGARSIV</sequence>
<comment type="function">
    <text evidence="13">Required for the formation of a threonylcarbamoyl group on adenosine at position 37 (t(6)A37) in tRNAs that read codons beginning with adenine.</text>
</comment>
<keyword evidence="16" id="KW-1185">Reference proteome</keyword>
<evidence type="ECO:0000256" key="2">
    <source>
        <dbReference type="ARBA" id="ARBA00007663"/>
    </source>
</evidence>
<dbReference type="RefSeq" id="WP_368376676.1">
    <property type="nucleotide sequence ID" value="NZ_JBFRYB010000001.1"/>
</dbReference>
<dbReference type="NCBIfam" id="TIGR00057">
    <property type="entry name" value="L-threonylcarbamoyladenylate synthase"/>
    <property type="match status" value="1"/>
</dbReference>
<evidence type="ECO:0000259" key="14">
    <source>
        <dbReference type="PROSITE" id="PS51163"/>
    </source>
</evidence>
<dbReference type="InterPro" id="IPR006070">
    <property type="entry name" value="Sua5-like_dom"/>
</dbReference>
<dbReference type="EMBL" id="JBFRYB010000001">
    <property type="protein sequence ID" value="MEX1666602.1"/>
    <property type="molecule type" value="Genomic_DNA"/>
</dbReference>